<protein>
    <recommendedName>
        <fullName evidence="4">Vesicle-fusing ATPase</fullName>
        <ecNumber evidence="4">3.6.4.6</ecNumber>
    </recommendedName>
</protein>
<evidence type="ECO:0000256" key="3">
    <source>
        <dbReference type="ARBA" id="ARBA00022840"/>
    </source>
</evidence>
<dbReference type="InterPro" id="IPR054419">
    <property type="entry name" value="NSF_ATPase_lid"/>
</dbReference>
<keyword evidence="4" id="KW-0813">Transport</keyword>
<keyword evidence="4" id="KW-0460">Magnesium</keyword>
<gene>
    <name evidence="6" type="primary">Necator_chrI.g3298</name>
    <name evidence="6" type="ORF">RB195_007169</name>
</gene>
<comment type="caution">
    <text evidence="6">The sequence shown here is derived from an EMBL/GenBank/DDBJ whole genome shotgun (WGS) entry which is preliminary data.</text>
</comment>
<evidence type="ECO:0000313" key="6">
    <source>
        <dbReference type="EMBL" id="KAK6730547.1"/>
    </source>
</evidence>
<dbReference type="PANTHER" id="PTHR23078">
    <property type="entry name" value="VESICULAR-FUSION PROTEIN NSF"/>
    <property type="match status" value="1"/>
</dbReference>
<keyword evidence="3 4" id="KW-0067">ATP-binding</keyword>
<sequence length="128" mass="14678">MKMVKVGPYLLICKRPIWVNHRLLVLATSSNRSFLRELELINAFGHVIDVPVLSTPTHILHVLQESEVFTNNELEKLAHDLQNLLHQQSYGIGIKRLLGLIDFCRKCEEGYRAQMLYNKIEAIAIGVE</sequence>
<comment type="function">
    <text evidence="4">Required for vesicle-mediated transport. Catalyzes the fusion of transport vesicles within the Golgi cisternae. Is also required for transport from the endoplasmic reticulum to the Golgi stack. Seems to function as a fusion protein required for the delivery of cargo proteins to all compartments of the Golgi stack independent of vesicle origin.</text>
</comment>
<keyword evidence="4" id="KW-0963">Cytoplasm</keyword>
<keyword evidence="4" id="KW-0479">Metal-binding</keyword>
<dbReference type="Proteomes" id="UP001303046">
    <property type="component" value="Unassembled WGS sequence"/>
</dbReference>
<dbReference type="EC" id="3.6.4.6" evidence="4"/>
<keyword evidence="4" id="KW-0931">ER-Golgi transport</keyword>
<evidence type="ECO:0000259" key="5">
    <source>
        <dbReference type="Pfam" id="PF21964"/>
    </source>
</evidence>
<dbReference type="PANTHER" id="PTHR23078:SF3">
    <property type="entry name" value="VESICLE-FUSING ATPASE"/>
    <property type="match status" value="1"/>
</dbReference>
<feature type="domain" description="NSF AAA+ ATPase lid" evidence="5">
    <location>
        <begin position="53"/>
        <end position="120"/>
    </location>
</feature>
<evidence type="ECO:0000313" key="7">
    <source>
        <dbReference type="Proteomes" id="UP001303046"/>
    </source>
</evidence>
<evidence type="ECO:0000256" key="2">
    <source>
        <dbReference type="ARBA" id="ARBA00022741"/>
    </source>
</evidence>
<keyword evidence="4" id="KW-0378">Hydrolase</keyword>
<keyword evidence="7" id="KW-1185">Reference proteome</keyword>
<dbReference type="InterPro" id="IPR039812">
    <property type="entry name" value="Vesicle-fus_ATPase"/>
</dbReference>
<name>A0ABR1BW00_NECAM</name>
<keyword evidence="2 4" id="KW-0547">Nucleotide-binding</keyword>
<dbReference type="Pfam" id="PF21964">
    <property type="entry name" value="NSF_ATPase_lid"/>
    <property type="match status" value="1"/>
</dbReference>
<evidence type="ECO:0000256" key="4">
    <source>
        <dbReference type="RuleBase" id="RU367045"/>
    </source>
</evidence>
<comment type="similarity">
    <text evidence="1 4">Belongs to the AAA ATPase family.</text>
</comment>
<comment type="catalytic activity">
    <reaction evidence="4">
        <text>ATP + H2O = ADP + phosphate + H(+)</text>
        <dbReference type="Rhea" id="RHEA:13065"/>
        <dbReference type="ChEBI" id="CHEBI:15377"/>
        <dbReference type="ChEBI" id="CHEBI:15378"/>
        <dbReference type="ChEBI" id="CHEBI:30616"/>
        <dbReference type="ChEBI" id="CHEBI:43474"/>
        <dbReference type="ChEBI" id="CHEBI:456216"/>
        <dbReference type="EC" id="3.6.4.6"/>
    </reaction>
</comment>
<proteinExistence type="inferred from homology"/>
<reference evidence="6 7" key="1">
    <citation type="submission" date="2023-08" db="EMBL/GenBank/DDBJ databases">
        <title>A Necator americanus chromosomal reference genome.</title>
        <authorList>
            <person name="Ilik V."/>
            <person name="Petrzelkova K.J."/>
            <person name="Pardy F."/>
            <person name="Fuh T."/>
            <person name="Niatou-Singa F.S."/>
            <person name="Gouil Q."/>
            <person name="Baker L."/>
            <person name="Ritchie M.E."/>
            <person name="Jex A.R."/>
            <person name="Gazzola D."/>
            <person name="Li H."/>
            <person name="Toshio Fujiwara R."/>
            <person name="Zhan B."/>
            <person name="Aroian R.V."/>
            <person name="Pafco B."/>
            <person name="Schwarz E.M."/>
        </authorList>
    </citation>
    <scope>NUCLEOTIDE SEQUENCE [LARGE SCALE GENOMIC DNA]</scope>
    <source>
        <strain evidence="6 7">Aroian</strain>
        <tissue evidence="6">Whole animal</tissue>
    </source>
</reference>
<organism evidence="6 7">
    <name type="scientific">Necator americanus</name>
    <name type="common">Human hookworm</name>
    <dbReference type="NCBI Taxonomy" id="51031"/>
    <lineage>
        <taxon>Eukaryota</taxon>
        <taxon>Metazoa</taxon>
        <taxon>Ecdysozoa</taxon>
        <taxon>Nematoda</taxon>
        <taxon>Chromadorea</taxon>
        <taxon>Rhabditida</taxon>
        <taxon>Rhabditina</taxon>
        <taxon>Rhabditomorpha</taxon>
        <taxon>Strongyloidea</taxon>
        <taxon>Ancylostomatidae</taxon>
        <taxon>Bunostominae</taxon>
        <taxon>Necator</taxon>
    </lineage>
</organism>
<comment type="cofactor">
    <cofactor evidence="4">
        <name>Mg(2+)</name>
        <dbReference type="ChEBI" id="CHEBI:18420"/>
    </cofactor>
    <text evidence="4">Binds 1 Mg(2+) ion per subunit.</text>
</comment>
<keyword evidence="4" id="KW-0653">Protein transport</keyword>
<dbReference type="EMBL" id="JAVFWL010000001">
    <property type="protein sequence ID" value="KAK6730547.1"/>
    <property type="molecule type" value="Genomic_DNA"/>
</dbReference>
<dbReference type="Gene3D" id="1.10.8.60">
    <property type="match status" value="1"/>
</dbReference>
<accession>A0ABR1BW00</accession>
<comment type="subcellular location">
    <subcellularLocation>
        <location evidence="4">Cytoplasm</location>
    </subcellularLocation>
</comment>
<evidence type="ECO:0000256" key="1">
    <source>
        <dbReference type="ARBA" id="ARBA00006914"/>
    </source>
</evidence>